<keyword evidence="1" id="KW-0472">Membrane</keyword>
<feature type="transmembrane region" description="Helical" evidence="1">
    <location>
        <begin position="45"/>
        <end position="67"/>
    </location>
</feature>
<evidence type="ECO:0000313" key="3">
    <source>
        <dbReference type="Proteomes" id="UP000308705"/>
    </source>
</evidence>
<sequence length="89" mass="9171">MAETSHQGSHAGSAKSWVAVTTILIGTIISGAGLTGLGADTANWTMVWVGVGVSAVGAVLALVFDVFSDVVIDAPRVMDARDHHSPFEH</sequence>
<dbReference type="EMBL" id="SZQA01000011">
    <property type="protein sequence ID" value="TKK88444.1"/>
    <property type="molecule type" value="Genomic_DNA"/>
</dbReference>
<dbReference type="AlphaFoldDB" id="A0A4U3MJ46"/>
<gene>
    <name evidence="2" type="ORF">FDA94_14225</name>
</gene>
<reference evidence="2 3" key="1">
    <citation type="submission" date="2019-04" db="EMBL/GenBank/DDBJ databases">
        <title>Herbidospora sp. NEAU-GS14.nov., a novel actinomycete isolated from soil.</title>
        <authorList>
            <person name="Han L."/>
        </authorList>
    </citation>
    <scope>NUCLEOTIDE SEQUENCE [LARGE SCALE GENOMIC DNA]</scope>
    <source>
        <strain evidence="2 3">NEAU-GS14</strain>
    </source>
</reference>
<organism evidence="2 3">
    <name type="scientific">Herbidospora galbida</name>
    <dbReference type="NCBI Taxonomy" id="2575442"/>
    <lineage>
        <taxon>Bacteria</taxon>
        <taxon>Bacillati</taxon>
        <taxon>Actinomycetota</taxon>
        <taxon>Actinomycetes</taxon>
        <taxon>Streptosporangiales</taxon>
        <taxon>Streptosporangiaceae</taxon>
        <taxon>Herbidospora</taxon>
    </lineage>
</organism>
<keyword evidence="1" id="KW-0812">Transmembrane</keyword>
<evidence type="ECO:0000256" key="1">
    <source>
        <dbReference type="SAM" id="Phobius"/>
    </source>
</evidence>
<dbReference type="RefSeq" id="WP_137247522.1">
    <property type="nucleotide sequence ID" value="NZ_SZQA01000011.1"/>
</dbReference>
<keyword evidence="1" id="KW-1133">Transmembrane helix</keyword>
<comment type="caution">
    <text evidence="2">The sequence shown here is derived from an EMBL/GenBank/DDBJ whole genome shotgun (WGS) entry which is preliminary data.</text>
</comment>
<keyword evidence="3" id="KW-1185">Reference proteome</keyword>
<evidence type="ECO:0000313" key="2">
    <source>
        <dbReference type="EMBL" id="TKK88444.1"/>
    </source>
</evidence>
<accession>A0A4U3MJ46</accession>
<feature type="transmembrane region" description="Helical" evidence="1">
    <location>
        <begin position="17"/>
        <end position="39"/>
    </location>
</feature>
<name>A0A4U3MJ46_9ACTN</name>
<dbReference type="OrthoDB" id="3540856at2"/>
<proteinExistence type="predicted"/>
<dbReference type="Proteomes" id="UP000308705">
    <property type="component" value="Unassembled WGS sequence"/>
</dbReference>
<protein>
    <submittedName>
        <fullName evidence="2">Uncharacterized protein</fullName>
    </submittedName>
</protein>